<feature type="transmembrane region" description="Helical" evidence="6">
    <location>
        <begin position="138"/>
        <end position="157"/>
    </location>
</feature>
<keyword evidence="3 6" id="KW-1133">Transmembrane helix</keyword>
<dbReference type="InterPro" id="IPR050186">
    <property type="entry name" value="TPT_transporter"/>
</dbReference>
<keyword evidence="9" id="KW-1185">Reference proteome</keyword>
<feature type="compositionally biased region" description="Polar residues" evidence="5">
    <location>
        <begin position="74"/>
        <end position="84"/>
    </location>
</feature>
<reference evidence="8 9" key="2">
    <citation type="journal article" date="2008" name="Nature">
        <title>The Phaeodactylum genome reveals the evolutionary history of diatom genomes.</title>
        <authorList>
            <person name="Bowler C."/>
            <person name="Allen A.E."/>
            <person name="Badger J.H."/>
            <person name="Grimwood J."/>
            <person name="Jabbari K."/>
            <person name="Kuo A."/>
            <person name="Maheswari U."/>
            <person name="Martens C."/>
            <person name="Maumus F."/>
            <person name="Otillar R.P."/>
            <person name="Rayko E."/>
            <person name="Salamov A."/>
            <person name="Vandepoele K."/>
            <person name="Beszteri B."/>
            <person name="Gruber A."/>
            <person name="Heijde M."/>
            <person name="Katinka M."/>
            <person name="Mock T."/>
            <person name="Valentin K."/>
            <person name="Verret F."/>
            <person name="Berges J.A."/>
            <person name="Brownlee C."/>
            <person name="Cadoret J.P."/>
            <person name="Chiovitti A."/>
            <person name="Choi C.J."/>
            <person name="Coesel S."/>
            <person name="De Martino A."/>
            <person name="Detter J.C."/>
            <person name="Durkin C."/>
            <person name="Falciatore A."/>
            <person name="Fournet J."/>
            <person name="Haruta M."/>
            <person name="Huysman M.J."/>
            <person name="Jenkins B.D."/>
            <person name="Jiroutova K."/>
            <person name="Jorgensen R.E."/>
            <person name="Joubert Y."/>
            <person name="Kaplan A."/>
            <person name="Kroger N."/>
            <person name="Kroth P.G."/>
            <person name="La Roche J."/>
            <person name="Lindquist E."/>
            <person name="Lommer M."/>
            <person name="Martin-Jezequel V."/>
            <person name="Lopez P.J."/>
            <person name="Lucas S."/>
            <person name="Mangogna M."/>
            <person name="McGinnis K."/>
            <person name="Medlin L.K."/>
            <person name="Montsant A."/>
            <person name="Oudot-Le Secq M.P."/>
            <person name="Napoli C."/>
            <person name="Obornik M."/>
            <person name="Parker M.S."/>
            <person name="Petit J.L."/>
            <person name="Porcel B.M."/>
            <person name="Poulsen N."/>
            <person name="Robison M."/>
            <person name="Rychlewski L."/>
            <person name="Rynearson T.A."/>
            <person name="Schmutz J."/>
            <person name="Shapiro H."/>
            <person name="Siaut M."/>
            <person name="Stanley M."/>
            <person name="Sussman M.R."/>
            <person name="Taylor A.R."/>
            <person name="Vardi A."/>
            <person name="von Dassow P."/>
            <person name="Vyverman W."/>
            <person name="Willis A."/>
            <person name="Wyrwicz L.S."/>
            <person name="Rokhsar D.S."/>
            <person name="Weissenbach J."/>
            <person name="Armbrust E.V."/>
            <person name="Green B.R."/>
            <person name="Van de Peer Y."/>
            <person name="Grigoriev I.V."/>
        </authorList>
    </citation>
    <scope>NUCLEOTIDE SEQUENCE [LARGE SCALE GENOMIC DNA]</scope>
    <source>
        <strain evidence="8 9">CCMP1335</strain>
    </source>
</reference>
<dbReference type="GO" id="GO:0016020">
    <property type="term" value="C:membrane"/>
    <property type="evidence" value="ECO:0007669"/>
    <property type="project" value="UniProtKB-SubCell"/>
</dbReference>
<dbReference type="InterPro" id="IPR004853">
    <property type="entry name" value="Sugar_P_trans_dom"/>
</dbReference>
<evidence type="ECO:0000256" key="5">
    <source>
        <dbReference type="SAM" id="MobiDB-lite"/>
    </source>
</evidence>
<dbReference type="eggNOG" id="KOG1441">
    <property type="taxonomic scope" value="Eukaryota"/>
</dbReference>
<evidence type="ECO:0000259" key="7">
    <source>
        <dbReference type="Pfam" id="PF03151"/>
    </source>
</evidence>
<accession>B8CAF9</accession>
<evidence type="ECO:0000256" key="4">
    <source>
        <dbReference type="ARBA" id="ARBA00023136"/>
    </source>
</evidence>
<dbReference type="HOGENOM" id="CLU_589855_0_0_1"/>
<dbReference type="InParanoid" id="B8CAF9"/>
<sequence length="516" mass="55328">MHHRTTLSRPPASAGANGMIQNGDSRDVHSIASSSSPRSANDETSSTSEIASYQRAPTYKSKESDMSNGMPYTASDNATTQVVPSSALPGRPRRRLHPSFTGADARFFRQRKGMHNNNGTTLLSNESSKSSNQVSSSVPIPVAILSWYLLGVISIASSKILLSTNNVPPLLLTLQQLIIGMNLLQFMLRMQSKSSGVSGADTTTTSIVEGKDKRRIENGGVQPIPMQSSAILSGGVEAITARGESCEIGSPFKRKSSNATALYFALGFLLTNYGFQSGSAAFVETIKAAEPITSATTAVMWGIERLEREEIMSLGGIVVGVVLSTLSHRGDGKVELQKPVNDGSNDVHADATSLIAKCFIVMLANLCFSFRGLHQKLFRATPQGKASVMDDLNLQYRMQQIGVMILIVPAVLGNASLITHQLKIVLYGGVGNGLHYLLLSTVNGFAFTSYNLASTYVLTRISVVHHAALNCIRRVFAIVITSIVFGLAITPLQIVGICTSSREGEEEEGDAEKVWS</sequence>
<dbReference type="PANTHER" id="PTHR11132">
    <property type="entry name" value="SOLUTE CARRIER FAMILY 35"/>
    <property type="match status" value="1"/>
</dbReference>
<dbReference type="AlphaFoldDB" id="B8CAF9"/>
<feature type="region of interest" description="Disordered" evidence="5">
    <location>
        <begin position="1"/>
        <end position="100"/>
    </location>
</feature>
<reference evidence="8 9" key="1">
    <citation type="journal article" date="2004" name="Science">
        <title>The genome of the diatom Thalassiosira pseudonana: ecology, evolution, and metabolism.</title>
        <authorList>
            <person name="Armbrust E.V."/>
            <person name="Berges J.A."/>
            <person name="Bowler C."/>
            <person name="Green B.R."/>
            <person name="Martinez D."/>
            <person name="Putnam N.H."/>
            <person name="Zhou S."/>
            <person name="Allen A.E."/>
            <person name="Apt K.E."/>
            <person name="Bechner M."/>
            <person name="Brzezinski M.A."/>
            <person name="Chaal B.K."/>
            <person name="Chiovitti A."/>
            <person name="Davis A.K."/>
            <person name="Demarest M.S."/>
            <person name="Detter J.C."/>
            <person name="Glavina T."/>
            <person name="Goodstein D."/>
            <person name="Hadi M.Z."/>
            <person name="Hellsten U."/>
            <person name="Hildebrand M."/>
            <person name="Jenkins B.D."/>
            <person name="Jurka J."/>
            <person name="Kapitonov V.V."/>
            <person name="Kroger N."/>
            <person name="Lau W.W."/>
            <person name="Lane T.W."/>
            <person name="Larimer F.W."/>
            <person name="Lippmeier J.C."/>
            <person name="Lucas S."/>
            <person name="Medina M."/>
            <person name="Montsant A."/>
            <person name="Obornik M."/>
            <person name="Parker M.S."/>
            <person name="Palenik B."/>
            <person name="Pazour G.J."/>
            <person name="Richardson P.M."/>
            <person name="Rynearson T.A."/>
            <person name="Saito M.A."/>
            <person name="Schwartz D.C."/>
            <person name="Thamatrakoln K."/>
            <person name="Valentin K."/>
            <person name="Vardi A."/>
            <person name="Wilkerson F.P."/>
            <person name="Rokhsar D.S."/>
        </authorList>
    </citation>
    <scope>NUCLEOTIDE SEQUENCE [LARGE SCALE GENOMIC DNA]</scope>
    <source>
        <strain evidence="8 9">CCMP1335</strain>
    </source>
</reference>
<proteinExistence type="predicted"/>
<feature type="transmembrane region" description="Helical" evidence="6">
    <location>
        <begin position="347"/>
        <end position="368"/>
    </location>
</feature>
<feature type="transmembrane region" description="Helical" evidence="6">
    <location>
        <begin position="471"/>
        <end position="492"/>
    </location>
</feature>
<dbReference type="GO" id="GO:0055085">
    <property type="term" value="P:transmembrane transport"/>
    <property type="evidence" value="ECO:0000318"/>
    <property type="project" value="GO_Central"/>
</dbReference>
<feature type="transmembrane region" description="Helical" evidence="6">
    <location>
        <begin position="434"/>
        <end position="459"/>
    </location>
</feature>
<evidence type="ECO:0000256" key="2">
    <source>
        <dbReference type="ARBA" id="ARBA00022692"/>
    </source>
</evidence>
<evidence type="ECO:0000313" key="9">
    <source>
        <dbReference type="Proteomes" id="UP000001449"/>
    </source>
</evidence>
<evidence type="ECO:0000256" key="3">
    <source>
        <dbReference type="ARBA" id="ARBA00022989"/>
    </source>
</evidence>
<dbReference type="GO" id="GO:0015297">
    <property type="term" value="F:antiporter activity"/>
    <property type="evidence" value="ECO:0000318"/>
    <property type="project" value="GO_Central"/>
</dbReference>
<dbReference type="GeneID" id="7445843"/>
<name>B8CAF9_THAPS</name>
<evidence type="ECO:0000313" key="8">
    <source>
        <dbReference type="EMBL" id="EED89501.1"/>
    </source>
</evidence>
<protein>
    <recommendedName>
        <fullName evidence="7">Sugar phosphate transporter domain-containing protein</fullName>
    </recommendedName>
</protein>
<dbReference type="KEGG" id="tps:THAPSDRAFT_9125"/>
<organism evidence="8 9">
    <name type="scientific">Thalassiosira pseudonana</name>
    <name type="common">Marine diatom</name>
    <name type="synonym">Cyclotella nana</name>
    <dbReference type="NCBI Taxonomy" id="35128"/>
    <lineage>
        <taxon>Eukaryota</taxon>
        <taxon>Sar</taxon>
        <taxon>Stramenopiles</taxon>
        <taxon>Ochrophyta</taxon>
        <taxon>Bacillariophyta</taxon>
        <taxon>Coscinodiscophyceae</taxon>
        <taxon>Thalassiosirophycidae</taxon>
        <taxon>Thalassiosirales</taxon>
        <taxon>Thalassiosiraceae</taxon>
        <taxon>Thalassiosira</taxon>
    </lineage>
</organism>
<gene>
    <name evidence="8" type="ORF">THAPSDRAFT_9125</name>
</gene>
<dbReference type="PaxDb" id="35128-Thaps9125"/>
<feature type="transmembrane region" description="Helical" evidence="6">
    <location>
        <begin position="401"/>
        <end position="422"/>
    </location>
</feature>
<dbReference type="EMBL" id="CM000647">
    <property type="protein sequence ID" value="EED89501.1"/>
    <property type="molecule type" value="Genomic_DNA"/>
</dbReference>
<keyword evidence="2 6" id="KW-0812">Transmembrane</keyword>
<dbReference type="OMA" id="CAFASYN"/>
<dbReference type="GO" id="GO:0005794">
    <property type="term" value="C:Golgi apparatus"/>
    <property type="evidence" value="ECO:0000318"/>
    <property type="project" value="GO_Central"/>
</dbReference>
<dbReference type="Pfam" id="PF03151">
    <property type="entry name" value="TPT"/>
    <property type="match status" value="1"/>
</dbReference>
<keyword evidence="4 6" id="KW-0472">Membrane</keyword>
<feature type="transmembrane region" description="Helical" evidence="6">
    <location>
        <begin position="169"/>
        <end position="188"/>
    </location>
</feature>
<feature type="compositionally biased region" description="Low complexity" evidence="5">
    <location>
        <begin position="30"/>
        <end position="39"/>
    </location>
</feature>
<dbReference type="Proteomes" id="UP000001449">
    <property type="component" value="Chromosome 12"/>
</dbReference>
<dbReference type="SUPFAM" id="SSF103481">
    <property type="entry name" value="Multidrug resistance efflux transporter EmrE"/>
    <property type="match status" value="1"/>
</dbReference>
<comment type="subcellular location">
    <subcellularLocation>
        <location evidence="1">Membrane</location>
        <topology evidence="1">Multi-pass membrane protein</topology>
    </subcellularLocation>
</comment>
<evidence type="ECO:0000256" key="1">
    <source>
        <dbReference type="ARBA" id="ARBA00004141"/>
    </source>
</evidence>
<feature type="compositionally biased region" description="Polar residues" evidence="5">
    <location>
        <begin position="42"/>
        <end position="51"/>
    </location>
</feature>
<dbReference type="InterPro" id="IPR037185">
    <property type="entry name" value="EmrE-like"/>
</dbReference>
<feature type="domain" description="Sugar phosphate transporter" evidence="7">
    <location>
        <begin position="361"/>
        <end position="499"/>
    </location>
</feature>
<evidence type="ECO:0000256" key="6">
    <source>
        <dbReference type="SAM" id="Phobius"/>
    </source>
</evidence>
<dbReference type="RefSeq" id="XP_002293040.1">
    <property type="nucleotide sequence ID" value="XM_002293004.1"/>
</dbReference>